<evidence type="ECO:0000313" key="11">
    <source>
        <dbReference type="Proteomes" id="UP001054902"/>
    </source>
</evidence>
<evidence type="ECO:0000259" key="9">
    <source>
        <dbReference type="PROSITE" id="PS50850"/>
    </source>
</evidence>
<dbReference type="GO" id="GO:0016020">
    <property type="term" value="C:membrane"/>
    <property type="evidence" value="ECO:0007669"/>
    <property type="project" value="UniProtKB-SubCell"/>
</dbReference>
<dbReference type="GO" id="GO:0022857">
    <property type="term" value="F:transmembrane transporter activity"/>
    <property type="evidence" value="ECO:0007669"/>
    <property type="project" value="InterPro"/>
</dbReference>
<feature type="signal peptide" evidence="8">
    <location>
        <begin position="1"/>
        <end position="22"/>
    </location>
</feature>
<dbReference type="Proteomes" id="UP001054902">
    <property type="component" value="Unassembled WGS sequence"/>
</dbReference>
<feature type="transmembrane region" description="Helical" evidence="7">
    <location>
        <begin position="110"/>
        <end position="127"/>
    </location>
</feature>
<feature type="transmembrane region" description="Helical" evidence="7">
    <location>
        <begin position="46"/>
        <end position="64"/>
    </location>
</feature>
<feature type="transmembrane region" description="Helical" evidence="7">
    <location>
        <begin position="396"/>
        <end position="417"/>
    </location>
</feature>
<proteinExistence type="inferred from homology"/>
<evidence type="ECO:0000256" key="2">
    <source>
        <dbReference type="ARBA" id="ARBA00022448"/>
    </source>
</evidence>
<gene>
    <name evidence="10" type="ORF">CTEN210_15141</name>
</gene>
<evidence type="ECO:0000256" key="7">
    <source>
        <dbReference type="SAM" id="Phobius"/>
    </source>
</evidence>
<keyword evidence="11" id="KW-1185">Reference proteome</keyword>
<evidence type="ECO:0000256" key="1">
    <source>
        <dbReference type="ARBA" id="ARBA00004141"/>
    </source>
</evidence>
<keyword evidence="4 7" id="KW-1133">Transmembrane helix</keyword>
<feature type="transmembrane region" description="Helical" evidence="7">
    <location>
        <begin position="76"/>
        <end position="98"/>
    </location>
</feature>
<name>A0AAD3D8B6_9STRA</name>
<feature type="transmembrane region" description="Helical" evidence="7">
    <location>
        <begin position="214"/>
        <end position="234"/>
    </location>
</feature>
<evidence type="ECO:0000313" key="10">
    <source>
        <dbReference type="EMBL" id="GFH58665.1"/>
    </source>
</evidence>
<feature type="transmembrane region" description="Helical" evidence="7">
    <location>
        <begin position="139"/>
        <end position="159"/>
    </location>
</feature>
<evidence type="ECO:0000256" key="6">
    <source>
        <dbReference type="ARBA" id="ARBA00024338"/>
    </source>
</evidence>
<dbReference type="SUPFAM" id="SSF103473">
    <property type="entry name" value="MFS general substrate transporter"/>
    <property type="match status" value="1"/>
</dbReference>
<dbReference type="Gene3D" id="1.20.1250.20">
    <property type="entry name" value="MFS general substrate transporter like domains"/>
    <property type="match status" value="2"/>
</dbReference>
<accession>A0AAD3D8B6</accession>
<dbReference type="PANTHER" id="PTHR23505:SF52">
    <property type="entry name" value="MAJOR FACILITATOR SUPERFAMILY PROTEIN"/>
    <property type="match status" value="1"/>
</dbReference>
<comment type="caution">
    <text evidence="10">The sequence shown here is derived from an EMBL/GenBank/DDBJ whole genome shotgun (WGS) entry which is preliminary data.</text>
</comment>
<feature type="transmembrane region" description="Helical" evidence="7">
    <location>
        <begin position="254"/>
        <end position="275"/>
    </location>
</feature>
<dbReference type="InterPro" id="IPR044770">
    <property type="entry name" value="MFS_spinster-like"/>
</dbReference>
<dbReference type="InterPro" id="IPR036259">
    <property type="entry name" value="MFS_trans_sf"/>
</dbReference>
<keyword evidence="3 7" id="KW-0812">Transmembrane</keyword>
<dbReference type="InterPro" id="IPR020846">
    <property type="entry name" value="MFS_dom"/>
</dbReference>
<reference evidence="10 11" key="1">
    <citation type="journal article" date="2021" name="Sci. Rep.">
        <title>The genome of the diatom Chaetoceros tenuissimus carries an ancient integrated fragment of an extant virus.</title>
        <authorList>
            <person name="Hongo Y."/>
            <person name="Kimura K."/>
            <person name="Takaki Y."/>
            <person name="Yoshida Y."/>
            <person name="Baba S."/>
            <person name="Kobayashi G."/>
            <person name="Nagasaki K."/>
            <person name="Hano T."/>
            <person name="Tomaru Y."/>
        </authorList>
    </citation>
    <scope>NUCLEOTIDE SEQUENCE [LARGE SCALE GENOMIC DNA]</scope>
    <source>
        <strain evidence="10 11">NIES-3715</strain>
    </source>
</reference>
<keyword evidence="5 7" id="KW-0472">Membrane</keyword>
<feature type="transmembrane region" description="Helical" evidence="7">
    <location>
        <begin position="352"/>
        <end position="376"/>
    </location>
</feature>
<evidence type="ECO:0000256" key="3">
    <source>
        <dbReference type="ARBA" id="ARBA00022692"/>
    </source>
</evidence>
<feature type="transmembrane region" description="Helical" evidence="7">
    <location>
        <begin position="287"/>
        <end position="306"/>
    </location>
</feature>
<feature type="chain" id="PRO_5041897787" description="Major facilitator superfamily (MFS) profile domain-containing protein" evidence="8">
    <location>
        <begin position="23"/>
        <end position="443"/>
    </location>
</feature>
<keyword evidence="8" id="KW-0732">Signal</keyword>
<dbReference type="Pfam" id="PF07690">
    <property type="entry name" value="MFS_1"/>
    <property type="match status" value="1"/>
</dbReference>
<evidence type="ECO:0000256" key="4">
    <source>
        <dbReference type="ARBA" id="ARBA00022989"/>
    </source>
</evidence>
<dbReference type="EMBL" id="BLLK01000062">
    <property type="protein sequence ID" value="GFH58665.1"/>
    <property type="molecule type" value="Genomic_DNA"/>
</dbReference>
<evidence type="ECO:0000256" key="8">
    <source>
        <dbReference type="SAM" id="SignalP"/>
    </source>
</evidence>
<comment type="similarity">
    <text evidence="6">Belongs to the major facilitator superfamily. Spinster (TC 2.A.1.49) family.</text>
</comment>
<feature type="transmembrane region" description="Helical" evidence="7">
    <location>
        <begin position="165"/>
        <end position="186"/>
    </location>
</feature>
<dbReference type="InterPro" id="IPR011701">
    <property type="entry name" value="MFS"/>
</dbReference>
<feature type="domain" description="Major facilitator superfamily (MFS) profile" evidence="9">
    <location>
        <begin position="10"/>
        <end position="424"/>
    </location>
</feature>
<organism evidence="10 11">
    <name type="scientific">Chaetoceros tenuissimus</name>
    <dbReference type="NCBI Taxonomy" id="426638"/>
    <lineage>
        <taxon>Eukaryota</taxon>
        <taxon>Sar</taxon>
        <taxon>Stramenopiles</taxon>
        <taxon>Ochrophyta</taxon>
        <taxon>Bacillariophyta</taxon>
        <taxon>Coscinodiscophyceae</taxon>
        <taxon>Chaetocerotophycidae</taxon>
        <taxon>Chaetocerotales</taxon>
        <taxon>Chaetocerotaceae</taxon>
        <taxon>Chaetoceros</taxon>
    </lineage>
</organism>
<dbReference type="PROSITE" id="PS50850">
    <property type="entry name" value="MFS"/>
    <property type="match status" value="1"/>
</dbReference>
<keyword evidence="2" id="KW-0813">Transport</keyword>
<comment type="subcellular location">
    <subcellularLocation>
        <location evidence="1">Membrane</location>
        <topology evidence="1">Multi-pass membrane protein</topology>
    </subcellularLocation>
</comment>
<dbReference type="AlphaFoldDB" id="A0AAD3D8B6"/>
<evidence type="ECO:0000256" key="5">
    <source>
        <dbReference type="ARBA" id="ARBA00023136"/>
    </source>
</evidence>
<dbReference type="PANTHER" id="PTHR23505">
    <property type="entry name" value="SPINSTER"/>
    <property type="match status" value="1"/>
</dbReference>
<protein>
    <recommendedName>
        <fullName evidence="9">Major facilitator superfamily (MFS) profile domain-containing protein</fullName>
    </recommendedName>
</protein>
<sequence>MSKSALCNVAVILLVAVASLDAADKQLLSASFPILEHNFHFNVRTLGYFSLFSNLSYALSLPFWGYLVHRLGVKKIYLILASSCCCWGVSTIFIAILGSSVFGQALMRMINGWMLGSILPLSQTLMVEFIPKSMRGRAFGIMAMFEKLSATLAASFSVYCEDHWTVPYWILGCMSLVFGYMVKICLNPEACNYSFKNDIDKSSKITLKQIVQRIARLPAFRCLVAQGIFGGTPWDMMSFQLLLLEWRGFTKSQIVTLQFVSGIAGTFGGYIGGVLGDYYFSMYSTKGRIGIALLSILGGIPLYGIFLYSTSYTFALTSLSCFHFVATWSPAAAIRPICVELTHNPSERAQIVAMWIVLEKASAAIFGAPLVGLLTNRALKSIESSSVLSDEEKSNVMANNLFLLSSLFWGVCAWFWILMISRLPQKNDNVIDRNQQLSGEHLT</sequence>